<dbReference type="GO" id="GO:0006260">
    <property type="term" value="P:DNA replication"/>
    <property type="evidence" value="ECO:0007669"/>
    <property type="project" value="UniProtKB-UniRule"/>
</dbReference>
<proteinExistence type="inferred from homology"/>
<dbReference type="GO" id="GO:0003677">
    <property type="term" value="F:DNA binding"/>
    <property type="evidence" value="ECO:0007669"/>
    <property type="project" value="UniProtKB-UniRule"/>
</dbReference>
<feature type="coiled-coil region" evidence="6">
    <location>
        <begin position="791"/>
        <end position="818"/>
    </location>
</feature>
<comment type="subunit">
    <text evidence="6">Homodimer.</text>
</comment>
<keyword evidence="5 6" id="KW-0238">DNA-binding</keyword>
<organism evidence="9 10">
    <name type="scientific">Mariprofundus micogutta</name>
    <dbReference type="NCBI Taxonomy" id="1921010"/>
    <lineage>
        <taxon>Bacteria</taxon>
        <taxon>Pseudomonadati</taxon>
        <taxon>Pseudomonadota</taxon>
        <taxon>Candidatius Mariprofundia</taxon>
        <taxon>Mariprofundales</taxon>
        <taxon>Mariprofundaceae</taxon>
        <taxon>Mariprofundus</taxon>
    </lineage>
</organism>
<evidence type="ECO:0000313" key="9">
    <source>
        <dbReference type="EMBL" id="GAV20058.1"/>
    </source>
</evidence>
<name>A0A1L8CMC0_9PROT</name>
<dbReference type="InterPro" id="IPR011890">
    <property type="entry name" value="SMC_prok"/>
</dbReference>
<keyword evidence="4 6" id="KW-0175">Coiled coil</keyword>
<sequence>MRLKRIELAGFKSFVDPTRIDLDRGITAIVGPNGCGKSNIIDALRWVLGEHSAKHLRGGVMDDLIFQGSDTRPPVAICDVELTFAIEKGSLATPYHELDEIRVRRRLMREGGSDAFINGKMVRLKDVVDLFLDTGISTRAYAIVEQGSIARMVTAKPEERRVIFEEAAGVMKYRSRRREAERRMKDTQQNLDRILDLLEEVRTQCRSLKQQAGRAERFKKMQDEFRHLQSLSLGLRYQSLQLKCRETEQKLAASKSAEAEASRQLSAAERVVTLARSQVVSHEEDAQSVQDRLRQAERKRADLQQQSERLAGERRLLTERKAALKSRIDDAQLHQQRISSELAQLAQRMTEQDDSELQALRLDAQHTLESAQLFYQQQGLNRDTSLAEFERLRHSGDQARVQKEKAEVALARLQERAARLAQQLEGIKDQHAAGKRTLAEAKESRKLNEQVFRQAEQELAAAQEQLDLCRRGREASASDLSGAESDVRALKGTVQELRGRTGNQDVSDDLRHELRARGAVWIDESLHVPEGLEAAVAAALRGRSADAHMPVNPDSSAWKETLKQVVDAPVALFAGAVASEPASGESLADAMGLKADHPLHDLFAPISLVDDITQGFDQSGYSVSRDGWRFEPSGWLVPPSGNRTARRLATQRKLRESEEKLEQAELRLSQVSERFKQAESELESGQKAWQQAHLAATRAEGEWHAAQSRVTQLQTEADSLQERQQRMAADLKETDEEKTHWQLQLQQAGHVDQAELQAAQQRLAERDVQVGSAEKALNQARTALAQVDQSLALFAQARDNLQRESARLEQDTLRLREQVKADSGRLQQVEVELQAASNQSQLDQQLSQAAEHVESMHSSMNEVRQKGHELQQAQHEAERAERQARQLLQQLSQQRQTDEVSEAQGATRLQDLAGEIMHRCQVSADELLISIADLQDLGEVEVIMSRATELEERLGRFGPVNLLAIEEFEQASERELFLSEQATDLEASLSTLGDTISRIDRTTRQRFREVFEQTNAIFQKTFPQLFGGGRAELRLDSDDILTAGVEVIAQPPGKRLQDVTLLSGGEKALTAVALVFSIFKIKPAPFCVLDEVDAPLDDANVGRFGEMVRELAGQVQFLSISHNKITMQQADRLIGVSMPEPGVSKIVAVDMGDVPE</sequence>
<comment type="subcellular location">
    <subcellularLocation>
        <location evidence="6">Cytoplasm</location>
    </subcellularLocation>
</comment>
<feature type="coiled-coil region" evidence="6">
    <location>
        <begin position="647"/>
        <end position="737"/>
    </location>
</feature>
<feature type="coiled-coil region" evidence="6">
    <location>
        <begin position="396"/>
        <end position="500"/>
    </location>
</feature>
<feature type="coiled-coil region" evidence="6">
    <location>
        <begin position="170"/>
        <end position="211"/>
    </location>
</feature>
<comment type="function">
    <text evidence="6">Required for chromosome condensation and partitioning.</text>
</comment>
<dbReference type="STRING" id="1921010.MMIC_P1019"/>
<evidence type="ECO:0000256" key="1">
    <source>
        <dbReference type="ARBA" id="ARBA00022490"/>
    </source>
</evidence>
<evidence type="ECO:0000256" key="6">
    <source>
        <dbReference type="HAMAP-Rule" id="MF_01894"/>
    </source>
</evidence>
<comment type="domain">
    <text evidence="6">Contains large globular domains required for ATP hydrolysis at each terminus and a third globular domain forming a flexible hinge near the middle of the molecule. These domains are separated by coiled-coil structures.</text>
</comment>
<keyword evidence="3 6" id="KW-0067">ATP-binding</keyword>
<feature type="coiled-coil region" evidence="6">
    <location>
        <begin position="237"/>
        <end position="320"/>
    </location>
</feature>
<protein>
    <recommendedName>
        <fullName evidence="6">Chromosome partition protein Smc</fullName>
    </recommendedName>
</protein>
<evidence type="ECO:0000256" key="4">
    <source>
        <dbReference type="ARBA" id="ARBA00023054"/>
    </source>
</evidence>
<keyword evidence="10" id="KW-1185">Reference proteome</keyword>
<dbReference type="GO" id="GO:0007059">
    <property type="term" value="P:chromosome segregation"/>
    <property type="evidence" value="ECO:0007669"/>
    <property type="project" value="UniProtKB-UniRule"/>
</dbReference>
<dbReference type="OrthoDB" id="5287050at2"/>
<dbReference type="AlphaFoldDB" id="A0A1L8CMC0"/>
<evidence type="ECO:0000256" key="7">
    <source>
        <dbReference type="SAM" id="MobiDB-lite"/>
    </source>
</evidence>
<dbReference type="InterPro" id="IPR027417">
    <property type="entry name" value="P-loop_NTPase"/>
</dbReference>
<evidence type="ECO:0000256" key="3">
    <source>
        <dbReference type="ARBA" id="ARBA00022840"/>
    </source>
</evidence>
<feature type="binding site" evidence="6">
    <location>
        <begin position="32"/>
        <end position="39"/>
    </location>
    <ligand>
        <name>ATP</name>
        <dbReference type="ChEBI" id="CHEBI:30616"/>
    </ligand>
</feature>
<evidence type="ECO:0000259" key="8">
    <source>
        <dbReference type="Pfam" id="PF02463"/>
    </source>
</evidence>
<dbReference type="Pfam" id="PF02463">
    <property type="entry name" value="SMC_N"/>
    <property type="match status" value="1"/>
</dbReference>
<feature type="compositionally biased region" description="Basic and acidic residues" evidence="7">
    <location>
        <begin position="863"/>
        <end position="883"/>
    </location>
</feature>
<dbReference type="GO" id="GO:0030261">
    <property type="term" value="P:chromosome condensation"/>
    <property type="evidence" value="ECO:0007669"/>
    <property type="project" value="InterPro"/>
</dbReference>
<dbReference type="SUPFAM" id="SSF52540">
    <property type="entry name" value="P-loop containing nucleoside triphosphate hydrolases"/>
    <property type="match status" value="1"/>
</dbReference>
<dbReference type="GO" id="GO:0016887">
    <property type="term" value="F:ATP hydrolysis activity"/>
    <property type="evidence" value="ECO:0007669"/>
    <property type="project" value="InterPro"/>
</dbReference>
<dbReference type="InterPro" id="IPR003395">
    <property type="entry name" value="RecF/RecN/SMC_N"/>
</dbReference>
<dbReference type="GO" id="GO:0007062">
    <property type="term" value="P:sister chromatid cohesion"/>
    <property type="evidence" value="ECO:0007669"/>
    <property type="project" value="InterPro"/>
</dbReference>
<accession>A0A1L8CMC0</accession>
<feature type="region of interest" description="Disordered" evidence="7">
    <location>
        <begin position="851"/>
        <end position="883"/>
    </location>
</feature>
<dbReference type="CDD" id="cd03278">
    <property type="entry name" value="ABC_SMC_barmotin"/>
    <property type="match status" value="1"/>
</dbReference>
<gene>
    <name evidence="6" type="primary">smc</name>
    <name evidence="9" type="ORF">MMIC_P1019</name>
</gene>
<keyword evidence="1 6" id="KW-0963">Cytoplasm</keyword>
<feature type="domain" description="RecF/RecN/SMC N-terminal" evidence="8">
    <location>
        <begin position="3"/>
        <end position="1144"/>
    </location>
</feature>
<dbReference type="Gene3D" id="3.40.50.300">
    <property type="entry name" value="P-loop containing nucleotide triphosphate hydrolases"/>
    <property type="match status" value="2"/>
</dbReference>
<evidence type="ECO:0000256" key="2">
    <source>
        <dbReference type="ARBA" id="ARBA00022741"/>
    </source>
</evidence>
<dbReference type="RefSeq" id="WP_072659384.1">
    <property type="nucleotide sequence ID" value="NZ_BDFD01000007.1"/>
</dbReference>
<evidence type="ECO:0000313" key="10">
    <source>
        <dbReference type="Proteomes" id="UP000231632"/>
    </source>
</evidence>
<reference evidence="9 10" key="1">
    <citation type="journal article" date="2017" name="Arch. Microbiol.">
        <title>Mariprofundus micogutta sp. nov., a novel iron-oxidizing zetaproteobacterium isolated from a deep-sea hydrothermal field at the Bayonnaise knoll of the Izu-Ogasawara arc, and a description of Mariprofundales ord. nov. and Zetaproteobacteria classis nov.</title>
        <authorList>
            <person name="Makita H."/>
            <person name="Tanaka E."/>
            <person name="Mitsunobu S."/>
            <person name="Miyazaki M."/>
            <person name="Nunoura T."/>
            <person name="Uematsu K."/>
            <person name="Takaki Y."/>
            <person name="Nishi S."/>
            <person name="Shimamura S."/>
            <person name="Takai K."/>
        </authorList>
    </citation>
    <scope>NUCLEOTIDE SEQUENCE [LARGE SCALE GENOMIC DNA]</scope>
    <source>
        <strain evidence="9 10">ET2</strain>
    </source>
</reference>
<dbReference type="NCBIfam" id="TIGR02168">
    <property type="entry name" value="SMC_prok_B"/>
    <property type="match status" value="1"/>
</dbReference>
<comment type="similarity">
    <text evidence="6">Belongs to the SMC family.</text>
</comment>
<keyword evidence="2 6" id="KW-0547">Nucleotide-binding</keyword>
<dbReference type="EMBL" id="BDFD01000007">
    <property type="protein sequence ID" value="GAV20058.1"/>
    <property type="molecule type" value="Genomic_DNA"/>
</dbReference>
<dbReference type="GO" id="GO:0005524">
    <property type="term" value="F:ATP binding"/>
    <property type="evidence" value="ECO:0007669"/>
    <property type="project" value="UniProtKB-UniRule"/>
</dbReference>
<dbReference type="Proteomes" id="UP000231632">
    <property type="component" value="Unassembled WGS sequence"/>
</dbReference>
<dbReference type="HAMAP" id="MF_01894">
    <property type="entry name" value="Smc_prok"/>
    <property type="match status" value="1"/>
</dbReference>
<dbReference type="GO" id="GO:0005737">
    <property type="term" value="C:cytoplasm"/>
    <property type="evidence" value="ECO:0007669"/>
    <property type="project" value="UniProtKB-SubCell"/>
</dbReference>
<evidence type="ECO:0000256" key="5">
    <source>
        <dbReference type="ARBA" id="ARBA00023125"/>
    </source>
</evidence>
<dbReference type="PIRSF" id="PIRSF005719">
    <property type="entry name" value="SMC"/>
    <property type="match status" value="1"/>
</dbReference>
<dbReference type="InterPro" id="IPR024704">
    <property type="entry name" value="SMC"/>
</dbReference>
<dbReference type="PANTHER" id="PTHR43977">
    <property type="entry name" value="STRUCTURAL MAINTENANCE OF CHROMOSOMES PROTEIN 3"/>
    <property type="match status" value="1"/>
</dbReference>
<comment type="caution">
    <text evidence="9">The sequence shown here is derived from an EMBL/GenBank/DDBJ whole genome shotgun (WGS) entry which is preliminary data.</text>
</comment>